<evidence type="ECO:0000313" key="1">
    <source>
        <dbReference type="EMBL" id="QBI04580.1"/>
    </source>
</evidence>
<evidence type="ECO:0000313" key="2">
    <source>
        <dbReference type="Proteomes" id="UP000292307"/>
    </source>
</evidence>
<name>A0ABX5S3B8_9BURK</name>
<sequence length="99" mass="11127">MKHTEPAILPSELDDGEPACAFFPCPKFVQLPKMKHKSRFTKRFCLFSTVFVDNFVENAATTFAGPGDKVYLSQRTLTSMLDFILSNQELGFFAAIKLS</sequence>
<accession>A0ABX5S3B8</accession>
<keyword evidence="2" id="KW-1185">Reference proteome</keyword>
<proteinExistence type="predicted"/>
<gene>
    <name evidence="1" type="ORF">EYF70_29970</name>
</gene>
<dbReference type="EMBL" id="CP036401">
    <property type="protein sequence ID" value="QBI04580.1"/>
    <property type="molecule type" value="Genomic_DNA"/>
</dbReference>
<dbReference type="Proteomes" id="UP000292307">
    <property type="component" value="Chromosome"/>
</dbReference>
<dbReference type="RefSeq" id="WP_131148641.1">
    <property type="nucleotide sequence ID" value="NZ_BMWV01000001.1"/>
</dbReference>
<protein>
    <submittedName>
        <fullName evidence="1">Uncharacterized protein</fullName>
    </submittedName>
</protein>
<reference evidence="1 2" key="1">
    <citation type="submission" date="2019-02" db="EMBL/GenBank/DDBJ databases">
        <title>Draft Genome Sequences of Six Type Strains of the Genus Massilia.</title>
        <authorList>
            <person name="Miess H."/>
            <person name="Frediansyhah A."/>
            <person name="Gross H."/>
        </authorList>
    </citation>
    <scope>NUCLEOTIDE SEQUENCE [LARGE SCALE GENOMIC DNA]</scope>
    <source>
        <strain evidence="1 2">DSM 17472</strain>
    </source>
</reference>
<organism evidence="1 2">
    <name type="scientific">Pseudoduganella albidiflava</name>
    <dbReference type="NCBI Taxonomy" id="321983"/>
    <lineage>
        <taxon>Bacteria</taxon>
        <taxon>Pseudomonadati</taxon>
        <taxon>Pseudomonadota</taxon>
        <taxon>Betaproteobacteria</taxon>
        <taxon>Burkholderiales</taxon>
        <taxon>Oxalobacteraceae</taxon>
        <taxon>Telluria group</taxon>
        <taxon>Pseudoduganella</taxon>
    </lineage>
</organism>